<dbReference type="Gene3D" id="2.40.50.770">
    <property type="entry name" value="RecQ-mediated genome instability protein Rmi1, C-terminal domain"/>
    <property type="match status" value="1"/>
</dbReference>
<feature type="domain" description="RecQ mediated genome instability protein 1 OB-fold" evidence="4">
    <location>
        <begin position="85"/>
        <end position="197"/>
    </location>
</feature>
<evidence type="ECO:0000256" key="2">
    <source>
        <dbReference type="ARBA" id="ARBA00018987"/>
    </source>
</evidence>
<keyword evidence="6" id="KW-1185">Reference proteome</keyword>
<dbReference type="SMART" id="SM01161">
    <property type="entry name" value="DUF1767"/>
    <property type="match status" value="1"/>
</dbReference>
<organism evidence="5 6">
    <name type="scientific">Ambrosia artemisiifolia</name>
    <name type="common">Common ragweed</name>
    <dbReference type="NCBI Taxonomy" id="4212"/>
    <lineage>
        <taxon>Eukaryota</taxon>
        <taxon>Viridiplantae</taxon>
        <taxon>Streptophyta</taxon>
        <taxon>Embryophyta</taxon>
        <taxon>Tracheophyta</taxon>
        <taxon>Spermatophyta</taxon>
        <taxon>Magnoliopsida</taxon>
        <taxon>eudicotyledons</taxon>
        <taxon>Gunneridae</taxon>
        <taxon>Pentapetalae</taxon>
        <taxon>asterids</taxon>
        <taxon>campanulids</taxon>
        <taxon>Asterales</taxon>
        <taxon>Asteraceae</taxon>
        <taxon>Asteroideae</taxon>
        <taxon>Heliantheae alliance</taxon>
        <taxon>Heliantheae</taxon>
        <taxon>Ambrosia</taxon>
    </lineage>
</organism>
<name>A0AAD5DBY5_AMBAR</name>
<dbReference type="Pfam" id="PF08585">
    <property type="entry name" value="RMI1_N_C"/>
    <property type="match status" value="1"/>
</dbReference>
<dbReference type="PANTHER" id="PTHR14790:SF15">
    <property type="entry name" value="RECQ-MEDIATED GENOME INSTABILITY PROTEIN 1"/>
    <property type="match status" value="1"/>
</dbReference>
<comment type="caution">
    <text evidence="5">The sequence shown here is derived from an EMBL/GenBank/DDBJ whole genome shotgun (WGS) entry which is preliminary data.</text>
</comment>
<reference evidence="5" key="1">
    <citation type="submission" date="2022-06" db="EMBL/GenBank/DDBJ databases">
        <title>Uncovering the hologenomic basis of an extraordinary plant invasion.</title>
        <authorList>
            <person name="Bieker V.C."/>
            <person name="Martin M.D."/>
            <person name="Gilbert T."/>
            <person name="Hodgins K."/>
            <person name="Battlay P."/>
            <person name="Petersen B."/>
            <person name="Wilson J."/>
        </authorList>
    </citation>
    <scope>NUCLEOTIDE SEQUENCE</scope>
    <source>
        <strain evidence="5">AA19_3_7</strain>
        <tissue evidence="5">Leaf</tissue>
    </source>
</reference>
<sequence>MSNESMQIDEEEWISESSKPVSKSEGPQHISAYFENRFKLNLKEEWVNSLLSCLVTETIGVCERNIFYKKVLDCDLEKICSTGSLPADVKDMSNGFLEGPFLLQVDEIVDISQPLPDRYKNVPSDGVDSLLKLSMTDGGQRVFGLVCQRIEGLHTSASSGLKVAISNATVRRGIIMLHKEVLTVLGGSVKVLDAAHKRIVDELNMPQDYARYTVDSNMWTVDTRRSYAQFINQSCSCSTAGATSGSGSQEKKDLKLKGHAYLNVYRINLGKNV</sequence>
<dbReference type="GO" id="GO:0000724">
    <property type="term" value="P:double-strand break repair via homologous recombination"/>
    <property type="evidence" value="ECO:0007669"/>
    <property type="project" value="TreeGrafter"/>
</dbReference>
<dbReference type="InterPro" id="IPR013894">
    <property type="entry name" value="RMI1_OB"/>
</dbReference>
<dbReference type="PANTHER" id="PTHR14790">
    <property type="entry name" value="RECQ-MEDIATED GENOME INSTABILITY PROTEIN 1 RMI1"/>
    <property type="match status" value="1"/>
</dbReference>
<dbReference type="InterPro" id="IPR042470">
    <property type="entry name" value="RMI1_N_C_sf"/>
</dbReference>
<dbReference type="Proteomes" id="UP001206925">
    <property type="component" value="Unassembled WGS sequence"/>
</dbReference>
<evidence type="ECO:0000259" key="4">
    <source>
        <dbReference type="Pfam" id="PF08585"/>
    </source>
</evidence>
<dbReference type="GO" id="GO:0031422">
    <property type="term" value="C:RecQ family helicase-topoisomerase III complex"/>
    <property type="evidence" value="ECO:0007669"/>
    <property type="project" value="TreeGrafter"/>
</dbReference>
<gene>
    <name evidence="5" type="ORF">M8C21_009973</name>
</gene>
<proteinExistence type="inferred from homology"/>
<accession>A0AAD5DBY5</accession>
<evidence type="ECO:0000256" key="3">
    <source>
        <dbReference type="SAM" id="MobiDB-lite"/>
    </source>
</evidence>
<feature type="region of interest" description="Disordered" evidence="3">
    <location>
        <begin position="1"/>
        <end position="26"/>
    </location>
</feature>
<protein>
    <recommendedName>
        <fullName evidence="2">RecQ-mediated genome instability protein 1</fullName>
    </recommendedName>
</protein>
<evidence type="ECO:0000256" key="1">
    <source>
        <dbReference type="ARBA" id="ARBA00006395"/>
    </source>
</evidence>
<comment type="similarity">
    <text evidence="1">Belongs to the RMI1 family.</text>
</comment>
<dbReference type="AlphaFoldDB" id="A0AAD5DBY5"/>
<dbReference type="GO" id="GO:0000712">
    <property type="term" value="P:resolution of meiotic recombination intermediates"/>
    <property type="evidence" value="ECO:0007669"/>
    <property type="project" value="TreeGrafter"/>
</dbReference>
<dbReference type="EMBL" id="JAMZMK010000275">
    <property type="protein sequence ID" value="KAI7756742.1"/>
    <property type="molecule type" value="Genomic_DNA"/>
</dbReference>
<evidence type="ECO:0000313" key="5">
    <source>
        <dbReference type="EMBL" id="KAI7756742.1"/>
    </source>
</evidence>
<dbReference type="GO" id="GO:0016604">
    <property type="term" value="C:nuclear body"/>
    <property type="evidence" value="ECO:0007669"/>
    <property type="project" value="TreeGrafter"/>
</dbReference>
<evidence type="ECO:0000313" key="6">
    <source>
        <dbReference type="Proteomes" id="UP001206925"/>
    </source>
</evidence>